<comment type="caution">
    <text evidence="1">The sequence shown here is derived from an EMBL/GenBank/DDBJ whole genome shotgun (WGS) entry which is preliminary data.</text>
</comment>
<evidence type="ECO:0000313" key="2">
    <source>
        <dbReference type="Proteomes" id="UP000289738"/>
    </source>
</evidence>
<dbReference type="AlphaFoldDB" id="A0A445DPU6"/>
<reference evidence="1 2" key="1">
    <citation type="submission" date="2019-01" db="EMBL/GenBank/DDBJ databases">
        <title>Sequencing of cultivated peanut Arachis hypogaea provides insights into genome evolution and oil improvement.</title>
        <authorList>
            <person name="Chen X."/>
        </authorList>
    </citation>
    <scope>NUCLEOTIDE SEQUENCE [LARGE SCALE GENOMIC DNA]</scope>
    <source>
        <strain evidence="2">cv. Fuhuasheng</strain>
        <tissue evidence="1">Leaves</tissue>
    </source>
</reference>
<keyword evidence="2" id="KW-1185">Reference proteome</keyword>
<organism evidence="1 2">
    <name type="scientific">Arachis hypogaea</name>
    <name type="common">Peanut</name>
    <dbReference type="NCBI Taxonomy" id="3818"/>
    <lineage>
        <taxon>Eukaryota</taxon>
        <taxon>Viridiplantae</taxon>
        <taxon>Streptophyta</taxon>
        <taxon>Embryophyta</taxon>
        <taxon>Tracheophyta</taxon>
        <taxon>Spermatophyta</taxon>
        <taxon>Magnoliopsida</taxon>
        <taxon>eudicotyledons</taxon>
        <taxon>Gunneridae</taxon>
        <taxon>Pentapetalae</taxon>
        <taxon>rosids</taxon>
        <taxon>fabids</taxon>
        <taxon>Fabales</taxon>
        <taxon>Fabaceae</taxon>
        <taxon>Papilionoideae</taxon>
        <taxon>50 kb inversion clade</taxon>
        <taxon>dalbergioids sensu lato</taxon>
        <taxon>Dalbergieae</taxon>
        <taxon>Pterocarpus clade</taxon>
        <taxon>Arachis</taxon>
    </lineage>
</organism>
<accession>A0A445DPU6</accession>
<evidence type="ECO:0000313" key="1">
    <source>
        <dbReference type="EMBL" id="RYR65196.1"/>
    </source>
</evidence>
<dbReference type="Proteomes" id="UP000289738">
    <property type="component" value="Chromosome A03"/>
</dbReference>
<proteinExistence type="predicted"/>
<name>A0A445DPU6_ARAHY</name>
<gene>
    <name evidence="1" type="ORF">Ahy_A03g011163</name>
</gene>
<sequence length="89" mass="9720">MDETERHEKRCSLCRQYGHTRWGCPNQPTTGILSECLRIVGGGICQIRSRNQTSFSVNDSFLCAACCATNGGLAPSNCSTIAHVSVLYH</sequence>
<protein>
    <submittedName>
        <fullName evidence="1">Uncharacterized protein</fullName>
    </submittedName>
</protein>
<dbReference type="EMBL" id="SDMP01000003">
    <property type="protein sequence ID" value="RYR65196.1"/>
    <property type="molecule type" value="Genomic_DNA"/>
</dbReference>